<dbReference type="Gene3D" id="1.10.510.10">
    <property type="entry name" value="Transferase(Phosphotransferase) domain 1"/>
    <property type="match status" value="1"/>
</dbReference>
<protein>
    <submittedName>
        <fullName evidence="1">Uncharacterized protein</fullName>
    </submittedName>
</protein>
<keyword evidence="2" id="KW-1185">Reference proteome</keyword>
<name>A0ABP0P3W9_9DINO</name>
<sequence>MLPAMAQGYLSQENSGSVAWPDSALKENACEDSLKAMGELRAFEVASTCATESDQSKGLPGISENWKRDFDSFNISSFGMLDLERFQFQHVLRPASDGLHAQIEVHLDRVEGSKVVAKRFPRGYLKDSPAEFRETSDSAEDPWTEMFLAVKLGQVPRTRGVLPCHGVFIDPGSGDVMFIMEYAASGDVFELASCLGEPGPEREAKAAQVLCSLLDAVKRLHSMGVAHCDISAENAILRMDDGEFEVALLDFAMAVYTDLHAASGARGKLMYRAPEAVKDDAIFDARQADLFACGVVGYALAIGNYPWQSTAGGCKAFDYVKKNGLARFFQKRTIPVGSAKVPVAEILSPGFQAVLVALLDLDPGNRYDLSEMLLKL</sequence>
<comment type="caution">
    <text evidence="1">The sequence shown here is derived from an EMBL/GenBank/DDBJ whole genome shotgun (WGS) entry which is preliminary data.</text>
</comment>
<dbReference type="SMART" id="SM00220">
    <property type="entry name" value="S_TKc"/>
    <property type="match status" value="1"/>
</dbReference>
<reference evidence="1 2" key="1">
    <citation type="submission" date="2024-02" db="EMBL/GenBank/DDBJ databases">
        <authorList>
            <person name="Chen Y."/>
            <person name="Shah S."/>
            <person name="Dougan E. K."/>
            <person name="Thang M."/>
            <person name="Chan C."/>
        </authorList>
    </citation>
    <scope>NUCLEOTIDE SEQUENCE [LARGE SCALE GENOMIC DNA]</scope>
</reference>
<dbReference type="PROSITE" id="PS50011">
    <property type="entry name" value="PROTEIN_KINASE_DOM"/>
    <property type="match status" value="1"/>
</dbReference>
<dbReference type="InterPro" id="IPR000719">
    <property type="entry name" value="Prot_kinase_dom"/>
</dbReference>
<organism evidence="1 2">
    <name type="scientific">Durusdinium trenchii</name>
    <dbReference type="NCBI Taxonomy" id="1381693"/>
    <lineage>
        <taxon>Eukaryota</taxon>
        <taxon>Sar</taxon>
        <taxon>Alveolata</taxon>
        <taxon>Dinophyceae</taxon>
        <taxon>Suessiales</taxon>
        <taxon>Symbiodiniaceae</taxon>
        <taxon>Durusdinium</taxon>
    </lineage>
</organism>
<dbReference type="SUPFAM" id="SSF56112">
    <property type="entry name" value="Protein kinase-like (PK-like)"/>
    <property type="match status" value="1"/>
</dbReference>
<dbReference type="EMBL" id="CAXAMN010022507">
    <property type="protein sequence ID" value="CAK9070469.1"/>
    <property type="molecule type" value="Genomic_DNA"/>
</dbReference>
<accession>A0ABP0P3W9</accession>
<gene>
    <name evidence="1" type="ORF">CCMP2556_LOCUS34659</name>
</gene>
<dbReference type="PANTHER" id="PTHR24346">
    <property type="entry name" value="MAP/MICROTUBULE AFFINITY-REGULATING KINASE"/>
    <property type="match status" value="1"/>
</dbReference>
<dbReference type="Proteomes" id="UP001642484">
    <property type="component" value="Unassembled WGS sequence"/>
</dbReference>
<dbReference type="PANTHER" id="PTHR24346:SF75">
    <property type="entry name" value="AURORA KINASE"/>
    <property type="match status" value="1"/>
</dbReference>
<dbReference type="GO" id="GO:0016301">
    <property type="term" value="F:kinase activity"/>
    <property type="evidence" value="ECO:0007669"/>
    <property type="project" value="UniProtKB-KW"/>
</dbReference>
<dbReference type="InterPro" id="IPR011009">
    <property type="entry name" value="Kinase-like_dom_sf"/>
</dbReference>
<evidence type="ECO:0000313" key="2">
    <source>
        <dbReference type="Proteomes" id="UP001642484"/>
    </source>
</evidence>
<proteinExistence type="predicted"/>
<dbReference type="Pfam" id="PF00069">
    <property type="entry name" value="Pkinase"/>
    <property type="match status" value="1"/>
</dbReference>
<evidence type="ECO:0000313" key="1">
    <source>
        <dbReference type="EMBL" id="CAK9070469.1"/>
    </source>
</evidence>